<organism evidence="10 11">
    <name type="scientific">Bifidobacterium asteroides</name>
    <dbReference type="NCBI Taxonomy" id="1684"/>
    <lineage>
        <taxon>Bacteria</taxon>
        <taxon>Bacillati</taxon>
        <taxon>Actinomycetota</taxon>
        <taxon>Actinomycetes</taxon>
        <taxon>Bifidobacteriales</taxon>
        <taxon>Bifidobacteriaceae</taxon>
        <taxon>Bifidobacterium</taxon>
    </lineage>
</organism>
<reference evidence="10 11" key="1">
    <citation type="submission" date="2019-11" db="EMBL/GenBank/DDBJ databases">
        <title>Draft Genome Sequence of Plant Growth-Promoting Rhizosphere-Associated Bacteria.</title>
        <authorList>
            <person name="Vasilyev I.Y."/>
            <person name="Radchenko V."/>
            <person name="Ilnitskaya E.V."/>
        </authorList>
    </citation>
    <scope>NUCLEOTIDE SEQUENCE [LARGE SCALE GENOMIC DNA]</scope>
    <source>
        <strain evidence="10 11">VRA_9sq_n</strain>
    </source>
</reference>
<feature type="transmembrane region" description="Helical" evidence="7">
    <location>
        <begin position="118"/>
        <end position="141"/>
    </location>
</feature>
<dbReference type="GO" id="GO:0071916">
    <property type="term" value="F:dipeptide transmembrane transporter activity"/>
    <property type="evidence" value="ECO:0007669"/>
    <property type="project" value="TreeGrafter"/>
</dbReference>
<keyword evidence="2 7" id="KW-0813">Transport</keyword>
<evidence type="ECO:0000256" key="3">
    <source>
        <dbReference type="ARBA" id="ARBA00022475"/>
    </source>
</evidence>
<comment type="caution">
    <text evidence="10">The sequence shown here is derived from an EMBL/GenBank/DDBJ whole genome shotgun (WGS) entry which is preliminary data.</text>
</comment>
<dbReference type="Pfam" id="PF00528">
    <property type="entry name" value="BPD_transp_1"/>
    <property type="match status" value="1"/>
</dbReference>
<evidence type="ECO:0000259" key="9">
    <source>
        <dbReference type="PROSITE" id="PS50928"/>
    </source>
</evidence>
<dbReference type="PANTHER" id="PTHR43386">
    <property type="entry name" value="OLIGOPEPTIDE TRANSPORT SYSTEM PERMEASE PROTEIN APPC"/>
    <property type="match status" value="1"/>
</dbReference>
<dbReference type="SUPFAM" id="SSF161098">
    <property type="entry name" value="MetI-like"/>
    <property type="match status" value="1"/>
</dbReference>
<evidence type="ECO:0000256" key="6">
    <source>
        <dbReference type="ARBA" id="ARBA00023136"/>
    </source>
</evidence>
<proteinExistence type="inferred from homology"/>
<evidence type="ECO:0000313" key="10">
    <source>
        <dbReference type="EMBL" id="MSD91193.1"/>
    </source>
</evidence>
<feature type="transmembrane region" description="Helical" evidence="7">
    <location>
        <begin position="253"/>
        <end position="277"/>
    </location>
</feature>
<dbReference type="Proteomes" id="UP000436357">
    <property type="component" value="Unassembled WGS sequence"/>
</dbReference>
<dbReference type="InterPro" id="IPR050366">
    <property type="entry name" value="BP-dependent_transpt_permease"/>
</dbReference>
<feature type="region of interest" description="Disordered" evidence="8">
    <location>
        <begin position="288"/>
        <end position="317"/>
    </location>
</feature>
<evidence type="ECO:0000256" key="7">
    <source>
        <dbReference type="RuleBase" id="RU363032"/>
    </source>
</evidence>
<feature type="domain" description="ABC transmembrane type-1" evidence="9">
    <location>
        <begin position="82"/>
        <end position="274"/>
    </location>
</feature>
<keyword evidence="6 7" id="KW-0472">Membrane</keyword>
<feature type="transmembrane region" description="Helical" evidence="7">
    <location>
        <begin position="21"/>
        <end position="45"/>
    </location>
</feature>
<dbReference type="EMBL" id="WKKW01000003">
    <property type="protein sequence ID" value="MSD91193.1"/>
    <property type="molecule type" value="Genomic_DNA"/>
</dbReference>
<sequence length="317" mass="33454">MNRASRNSRLAIIKGMLPKRSARLIAGLSILGLVLLVAIFLPLFAKEPNQISDIGLTGPSASHLLGTTKSGQDVLAQLGYSTRGSLIIGFSVGVIALILSTIFGVLGTYIGGWVDETFALITNVMLVIPGLPLTIVIAAMIPNKGTGMLVAVISVTAWAGASRVLRAQTLSIRGRDYVLAARIAGEHPLRVICVEILPNLLPVMASQFTFSVLGAILSESSLSFIGLGSSSQFSLGTMLFYAQNGSALNAGAWWWFLPPGLMIALVGAGLSFVNFSIDEVINPHLRNASVKTPKGHKHGRKRTSAPDKTLEGKGGQE</sequence>
<keyword evidence="4 7" id="KW-0812">Transmembrane</keyword>
<evidence type="ECO:0000256" key="8">
    <source>
        <dbReference type="SAM" id="MobiDB-lite"/>
    </source>
</evidence>
<comment type="similarity">
    <text evidence="7">Belongs to the binding-protein-dependent transport system permease family.</text>
</comment>
<evidence type="ECO:0000256" key="5">
    <source>
        <dbReference type="ARBA" id="ARBA00022989"/>
    </source>
</evidence>
<evidence type="ECO:0000313" key="11">
    <source>
        <dbReference type="Proteomes" id="UP000436357"/>
    </source>
</evidence>
<dbReference type="OrthoDB" id="6637947at2"/>
<feature type="compositionally biased region" description="Basic and acidic residues" evidence="8">
    <location>
        <begin position="304"/>
        <end position="317"/>
    </location>
</feature>
<evidence type="ECO:0000256" key="2">
    <source>
        <dbReference type="ARBA" id="ARBA00022448"/>
    </source>
</evidence>
<accession>A0A6N7TXN6</accession>
<dbReference type="InterPro" id="IPR035906">
    <property type="entry name" value="MetI-like_sf"/>
</dbReference>
<dbReference type="PROSITE" id="PS50928">
    <property type="entry name" value="ABC_TM1"/>
    <property type="match status" value="1"/>
</dbReference>
<comment type="subcellular location">
    <subcellularLocation>
        <location evidence="1 7">Cell membrane</location>
        <topology evidence="1 7">Multi-pass membrane protein</topology>
    </subcellularLocation>
</comment>
<feature type="compositionally biased region" description="Basic residues" evidence="8">
    <location>
        <begin position="293"/>
        <end position="303"/>
    </location>
</feature>
<protein>
    <submittedName>
        <fullName evidence="10">ABC transporter permease subunit</fullName>
    </submittedName>
</protein>
<gene>
    <name evidence="10" type="ORF">GKC41_05925</name>
</gene>
<dbReference type="Gene3D" id="1.10.3720.10">
    <property type="entry name" value="MetI-like"/>
    <property type="match status" value="1"/>
</dbReference>
<dbReference type="GO" id="GO:0005886">
    <property type="term" value="C:plasma membrane"/>
    <property type="evidence" value="ECO:0007669"/>
    <property type="project" value="UniProtKB-SubCell"/>
</dbReference>
<evidence type="ECO:0000256" key="1">
    <source>
        <dbReference type="ARBA" id="ARBA00004651"/>
    </source>
</evidence>
<name>A0A6N7TXN6_9BIFI</name>
<keyword evidence="5 7" id="KW-1133">Transmembrane helix</keyword>
<evidence type="ECO:0000256" key="4">
    <source>
        <dbReference type="ARBA" id="ARBA00022692"/>
    </source>
</evidence>
<dbReference type="AlphaFoldDB" id="A0A6N7TXN6"/>
<keyword evidence="3" id="KW-1003">Cell membrane</keyword>
<dbReference type="InterPro" id="IPR000515">
    <property type="entry name" value="MetI-like"/>
</dbReference>
<dbReference type="PANTHER" id="PTHR43386:SF1">
    <property type="entry name" value="D,D-DIPEPTIDE TRANSPORT SYSTEM PERMEASE PROTEIN DDPC-RELATED"/>
    <property type="match status" value="1"/>
</dbReference>
<feature type="transmembrane region" description="Helical" evidence="7">
    <location>
        <begin position="86"/>
        <end position="106"/>
    </location>
</feature>
<feature type="transmembrane region" description="Helical" evidence="7">
    <location>
        <begin position="147"/>
        <end position="165"/>
    </location>
</feature>
<dbReference type="CDD" id="cd06261">
    <property type="entry name" value="TM_PBP2"/>
    <property type="match status" value="1"/>
</dbReference>